<sequence>MKKISVAVCGLLLGSGLARAADLPDVVVAPRVLWSWTGLYMGGQVGGGFGTSQVSDPAGPGIYGGNVRSPAVLGGGQIGYNWQTPNSNWVLGAEAEASAVSADGTATCLASSGFFFSANCHVRQTATGSLTGRVGYAAGTGGRTLIYAKGGLAALREQVDLTTNGLVPLTSTGFDGVRWGWTIGAGVEKALTPAWSLRLEYDYANFGGLGIATPASLLQIGLPARFLQTTGTTSSVSQDMHIFKLGLNLKLGEDLHAQWEPPASDYRLRGTSEAAYVPDAEIEIGGRTWYSSGRFQKDLGATPNTPQQDLLVSRLTYDTTSATGELFGRIDTSTNFFLKGFIGGGSHLSGKMHDEDWGILTPTAIVPYSNTLSDPVNGDLAYGTFDVGYALFHGHSSKVGGFIGYNYFRENKSAYGCVQIANANSDCVPSIANSTLGITENDTWHSMRLGVNGEVKLMDRLTLTADAAYLPLVSFTAKDNHLLRTDVTDTVSPESGNGRGVQLEAILAYALGNSFSIGAGGRYWAMWSNNASTNIFGSQCPCQTLPVRTERFGAFVQASYKFEGLK</sequence>
<evidence type="ECO:0000256" key="3">
    <source>
        <dbReference type="ARBA" id="ARBA00023136"/>
    </source>
</evidence>
<accession>A0A1M6Q2S6</accession>
<feature type="chain" id="PRO_5012093398" evidence="6">
    <location>
        <begin position="21"/>
        <end position="566"/>
    </location>
</feature>
<dbReference type="Pfam" id="PF13505">
    <property type="entry name" value="OMP_b-brl"/>
    <property type="match status" value="1"/>
</dbReference>
<dbReference type="GO" id="GO:0006508">
    <property type="term" value="P:proteolysis"/>
    <property type="evidence" value="ECO:0007669"/>
    <property type="project" value="InterPro"/>
</dbReference>
<dbReference type="PANTHER" id="PTHR34001">
    <property type="entry name" value="BLL7405 PROTEIN"/>
    <property type="match status" value="1"/>
</dbReference>
<evidence type="ECO:0000256" key="5">
    <source>
        <dbReference type="ARBA" id="ARBA00038306"/>
    </source>
</evidence>
<dbReference type="AlphaFoldDB" id="A0A1M6Q2S6"/>
<dbReference type="OrthoDB" id="7591823at2"/>
<evidence type="ECO:0000256" key="1">
    <source>
        <dbReference type="ARBA" id="ARBA00004442"/>
    </source>
</evidence>
<dbReference type="InterPro" id="IPR051692">
    <property type="entry name" value="OMP-like"/>
</dbReference>
<feature type="domain" description="Outer membrane protein beta-barrel" evidence="7">
    <location>
        <begin position="34"/>
        <end position="208"/>
    </location>
</feature>
<dbReference type="EMBL" id="LT670844">
    <property type="protein sequence ID" value="SHK14494.1"/>
    <property type="molecule type" value="Genomic_DNA"/>
</dbReference>
<dbReference type="Gene3D" id="2.40.160.20">
    <property type="match status" value="1"/>
</dbReference>
<dbReference type="PANTHER" id="PTHR34001:SF3">
    <property type="entry name" value="BLL7405 PROTEIN"/>
    <property type="match status" value="1"/>
</dbReference>
<name>A0A1M6Q2S6_9BRAD</name>
<evidence type="ECO:0000256" key="2">
    <source>
        <dbReference type="ARBA" id="ARBA00022729"/>
    </source>
</evidence>
<reference evidence="8 9" key="1">
    <citation type="submission" date="2016-11" db="EMBL/GenBank/DDBJ databases">
        <authorList>
            <person name="Jaros S."/>
            <person name="Januszkiewicz K."/>
            <person name="Wedrychowicz H."/>
        </authorList>
    </citation>
    <scope>NUCLEOTIDE SEQUENCE [LARGE SCALE GENOMIC DNA]</scope>
    <source>
        <strain evidence="8 9">GAS499</strain>
    </source>
</reference>
<dbReference type="RefSeq" id="WP_079538431.1">
    <property type="nucleotide sequence ID" value="NZ_LT670844.1"/>
</dbReference>
<keyword evidence="3" id="KW-0472">Membrane</keyword>
<evidence type="ECO:0000256" key="4">
    <source>
        <dbReference type="ARBA" id="ARBA00023237"/>
    </source>
</evidence>
<dbReference type="GO" id="GO:0004190">
    <property type="term" value="F:aspartic-type endopeptidase activity"/>
    <property type="evidence" value="ECO:0007669"/>
    <property type="project" value="InterPro"/>
</dbReference>
<dbReference type="InterPro" id="IPR053724">
    <property type="entry name" value="OMP_A26_sf"/>
</dbReference>
<keyword evidence="2 6" id="KW-0732">Signal</keyword>
<dbReference type="SUPFAM" id="SSF56925">
    <property type="entry name" value="OMPA-like"/>
    <property type="match status" value="1"/>
</dbReference>
<evidence type="ECO:0000259" key="7">
    <source>
        <dbReference type="Pfam" id="PF13505"/>
    </source>
</evidence>
<evidence type="ECO:0000313" key="9">
    <source>
        <dbReference type="Proteomes" id="UP000189935"/>
    </source>
</evidence>
<organism evidence="8 9">
    <name type="scientific">Bradyrhizobium lablabi</name>
    <dbReference type="NCBI Taxonomy" id="722472"/>
    <lineage>
        <taxon>Bacteria</taxon>
        <taxon>Pseudomonadati</taxon>
        <taxon>Pseudomonadota</taxon>
        <taxon>Alphaproteobacteria</taxon>
        <taxon>Hyphomicrobiales</taxon>
        <taxon>Nitrobacteraceae</taxon>
        <taxon>Bradyrhizobium</taxon>
    </lineage>
</organism>
<dbReference type="GO" id="GO:0009279">
    <property type="term" value="C:cell outer membrane"/>
    <property type="evidence" value="ECO:0007669"/>
    <property type="project" value="UniProtKB-SubCell"/>
</dbReference>
<dbReference type="InterPro" id="IPR011250">
    <property type="entry name" value="OMP/PagP_B-barrel"/>
</dbReference>
<dbReference type="Gene3D" id="2.40.128.90">
    <property type="entry name" value="OMPT-like"/>
    <property type="match status" value="1"/>
</dbReference>
<dbReference type="Pfam" id="PF01278">
    <property type="entry name" value="Omptin"/>
    <property type="match status" value="1"/>
</dbReference>
<comment type="similarity">
    <text evidence="5">Belongs to the Omp25/RopB family.</text>
</comment>
<protein>
    <submittedName>
        <fullName evidence="8">Opacity protein</fullName>
    </submittedName>
</protein>
<evidence type="ECO:0000256" key="6">
    <source>
        <dbReference type="SAM" id="SignalP"/>
    </source>
</evidence>
<dbReference type="Proteomes" id="UP000189935">
    <property type="component" value="Chromosome I"/>
</dbReference>
<proteinExistence type="inferred from homology"/>
<keyword evidence="4" id="KW-0998">Cell outer membrane</keyword>
<feature type="signal peptide" evidence="6">
    <location>
        <begin position="1"/>
        <end position="20"/>
    </location>
</feature>
<dbReference type="InterPro" id="IPR020080">
    <property type="entry name" value="OM_adhesin/peptidase_omptin"/>
</dbReference>
<dbReference type="InterPro" id="IPR000036">
    <property type="entry name" value="Peptidase_A26_omptin"/>
</dbReference>
<dbReference type="SUPFAM" id="SSF69917">
    <property type="entry name" value="OMPT-like"/>
    <property type="match status" value="1"/>
</dbReference>
<comment type="subcellular location">
    <subcellularLocation>
        <location evidence="1">Cell outer membrane</location>
    </subcellularLocation>
</comment>
<gene>
    <name evidence="8" type="ORF">SAMN05444159_2537</name>
</gene>
<dbReference type="InterPro" id="IPR027385">
    <property type="entry name" value="Beta-barrel_OMP"/>
</dbReference>
<evidence type="ECO:0000313" key="8">
    <source>
        <dbReference type="EMBL" id="SHK14494.1"/>
    </source>
</evidence>